<feature type="domain" description="Copper amine oxidase-like N-terminal" evidence="3">
    <location>
        <begin position="43"/>
        <end position="149"/>
    </location>
</feature>
<reference evidence="4" key="1">
    <citation type="submission" date="2018-02" db="EMBL/GenBank/DDBJ databases">
        <authorList>
            <person name="Kim S.-K."/>
            <person name="Jung H.-I."/>
            <person name="Lee S.-W."/>
        </authorList>
    </citation>
    <scope>NUCLEOTIDE SEQUENCE</scope>
    <source>
        <strain evidence="4">SK3146</strain>
    </source>
</reference>
<keyword evidence="5" id="KW-1185">Reference proteome</keyword>
<feature type="chain" id="PRO_5046171842" description="Copper amine oxidase-like N-terminal domain-containing protein" evidence="1">
    <location>
        <begin position="31"/>
        <end position="474"/>
    </location>
</feature>
<feature type="signal peptide" evidence="1">
    <location>
        <begin position="1"/>
        <end position="30"/>
    </location>
</feature>
<dbReference type="Pfam" id="PF00188">
    <property type="entry name" value="CAP"/>
    <property type="match status" value="1"/>
</dbReference>
<proteinExistence type="predicted"/>
<dbReference type="Gene3D" id="3.40.33.10">
    <property type="entry name" value="CAP"/>
    <property type="match status" value="1"/>
</dbReference>
<protein>
    <recommendedName>
        <fullName evidence="6">Copper amine oxidase-like N-terminal domain-containing protein</fullName>
    </recommendedName>
</protein>
<accession>A0ABY4RXR0</accession>
<organism evidence="4 5">
    <name type="scientific">Paenibacillus konkukensis</name>
    <dbReference type="NCBI Taxonomy" id="2020716"/>
    <lineage>
        <taxon>Bacteria</taxon>
        <taxon>Bacillati</taxon>
        <taxon>Bacillota</taxon>
        <taxon>Bacilli</taxon>
        <taxon>Bacillales</taxon>
        <taxon>Paenibacillaceae</taxon>
        <taxon>Paenibacillus</taxon>
    </lineage>
</organism>
<dbReference type="CDD" id="cd05379">
    <property type="entry name" value="CAP_bacterial"/>
    <property type="match status" value="1"/>
</dbReference>
<reference evidence="4" key="2">
    <citation type="journal article" date="2021" name="J Anim Sci Technol">
        <title>Complete genome sequence of Paenibacillus konkukensis sp. nov. SK3146 as a potential probiotic strain.</title>
        <authorList>
            <person name="Jung H.I."/>
            <person name="Park S."/>
            <person name="Niu K.M."/>
            <person name="Lee S.W."/>
            <person name="Kothari D."/>
            <person name="Yi K.J."/>
            <person name="Kim S.K."/>
        </authorList>
    </citation>
    <scope>NUCLEOTIDE SEQUENCE</scope>
    <source>
        <strain evidence="4">SK3146</strain>
    </source>
</reference>
<dbReference type="InterPro" id="IPR035940">
    <property type="entry name" value="CAP_sf"/>
</dbReference>
<evidence type="ECO:0000259" key="2">
    <source>
        <dbReference type="Pfam" id="PF00188"/>
    </source>
</evidence>
<dbReference type="InterPro" id="IPR014044">
    <property type="entry name" value="CAP_dom"/>
</dbReference>
<evidence type="ECO:0000313" key="5">
    <source>
        <dbReference type="Proteomes" id="UP001057134"/>
    </source>
</evidence>
<dbReference type="InterPro" id="IPR036582">
    <property type="entry name" value="Mao_N_sf"/>
</dbReference>
<evidence type="ECO:0000256" key="1">
    <source>
        <dbReference type="SAM" id="SignalP"/>
    </source>
</evidence>
<evidence type="ECO:0000259" key="3">
    <source>
        <dbReference type="Pfam" id="PF07833"/>
    </source>
</evidence>
<dbReference type="SUPFAM" id="SSF55797">
    <property type="entry name" value="PR-1-like"/>
    <property type="match status" value="1"/>
</dbReference>
<feature type="domain" description="SCP" evidence="2">
    <location>
        <begin position="204"/>
        <end position="330"/>
    </location>
</feature>
<dbReference type="SUPFAM" id="SSF55383">
    <property type="entry name" value="Copper amine oxidase, domain N"/>
    <property type="match status" value="1"/>
</dbReference>
<dbReference type="InterPro" id="IPR012854">
    <property type="entry name" value="Cu_amine_oxidase-like_N"/>
</dbReference>
<keyword evidence="1" id="KW-0732">Signal</keyword>
<sequence length="474" mass="51998">MKRRWGRGAAVTASLFAMLALIWTAGPGPAAAYADDGGITVKINGAAEAMDQAPLLMNGIAFVPVRPVVEALGASVAWSDHSRTVTVTKDGQSARLPVGSKEAYIADRPQELESEVRLVGNTAMVPARFFNEVFGMYVSWDAGTQTVSIDADEPFYGRTKRQIVSRMMAAVPQFSGDPFEDKPQIVSPHQAGKLNTDFIEDGVRTVNTMRYLAGVPDDLAQDSFLNEQAQYGAVLLAVYGQLSHTPAKPKGMSESFYSKGYASTSSSNIYSLYGAAGAVKQNAILPRTVVSYMSDNDESNVASVGHRRWILNPDLKKIGFGLAEGRASNGYRSFYSSMQVLDQSRADKFDYDIISWPGKGYFPLKYFQGNDPWSVTLNPDKYATPDPNEVSVSLTRLNDQEIWTMDKDDDAAGEGKAYFNVNTHKYGVPNCIVFRPGGNMRYEDGDRFEVQISGLKDAEGHEARVVYQVVFFAY</sequence>
<evidence type="ECO:0008006" key="6">
    <source>
        <dbReference type="Google" id="ProtNLM"/>
    </source>
</evidence>
<dbReference type="Pfam" id="PF07833">
    <property type="entry name" value="Cu_amine_oxidN1"/>
    <property type="match status" value="1"/>
</dbReference>
<evidence type="ECO:0000313" key="4">
    <source>
        <dbReference type="EMBL" id="UQZ86570.1"/>
    </source>
</evidence>
<dbReference type="Gene3D" id="3.30.457.10">
    <property type="entry name" value="Copper amine oxidase-like, N-terminal domain"/>
    <property type="match status" value="1"/>
</dbReference>
<gene>
    <name evidence="4" type="ORF">SK3146_05863</name>
</gene>
<dbReference type="EMBL" id="CP027059">
    <property type="protein sequence ID" value="UQZ86570.1"/>
    <property type="molecule type" value="Genomic_DNA"/>
</dbReference>
<name>A0ABY4RXR0_9BACL</name>
<dbReference type="Proteomes" id="UP001057134">
    <property type="component" value="Chromosome"/>
</dbReference>